<dbReference type="HOGENOM" id="CLU_149492_0_0_1"/>
<accession>T0LDP1</accession>
<evidence type="ECO:0000313" key="2">
    <source>
        <dbReference type="Proteomes" id="UP000053780"/>
    </source>
</evidence>
<dbReference type="EMBL" id="KE646838">
    <property type="protein sequence ID" value="EQB62399.1"/>
    <property type="molecule type" value="Genomic_DNA"/>
</dbReference>
<sequence>MFKSIINFIFIIESAHINKKLKLNIDLITDQNLFLPYQEKNNTYNDYLLEYKYLNDDNITEMYYKYRCYNLSMSLNNIKKISDLNYHDKVHSHLDINNKNNFFPITDINNKYSHNRNEKIKNIILEEYYSKILHINSNKIFNQIL</sequence>
<protein>
    <submittedName>
        <fullName evidence="1">Uncharacterized protein</fullName>
    </submittedName>
</protein>
<gene>
    <name evidence="1" type="ORF">NAPIS_ORF00020</name>
</gene>
<reference evidence="1 2" key="1">
    <citation type="journal article" date="2013" name="BMC Genomics">
        <title>Genome sequencing and comparative genomics of honey bee microsporidia, Nosema apis reveal novel insights into host-parasite interactions.</title>
        <authorList>
            <person name="Chen Yp."/>
            <person name="Pettis J.S."/>
            <person name="Zhao Y."/>
            <person name="Liu X."/>
            <person name="Tallon L.J."/>
            <person name="Sadzewicz L.D."/>
            <person name="Li R."/>
            <person name="Zheng H."/>
            <person name="Huang S."/>
            <person name="Zhang X."/>
            <person name="Hamilton M.C."/>
            <person name="Pernal S.F."/>
            <person name="Melathopoulos A.P."/>
            <person name="Yan X."/>
            <person name="Evans J.D."/>
        </authorList>
    </citation>
    <scope>NUCLEOTIDE SEQUENCE [LARGE SCALE GENOMIC DNA]</scope>
    <source>
        <strain evidence="1 2">BRL 01</strain>
    </source>
</reference>
<evidence type="ECO:0000313" key="1">
    <source>
        <dbReference type="EMBL" id="EQB62399.1"/>
    </source>
</evidence>
<organism evidence="1 2">
    <name type="scientific">Vairimorpha apis BRL 01</name>
    <dbReference type="NCBI Taxonomy" id="1037528"/>
    <lineage>
        <taxon>Eukaryota</taxon>
        <taxon>Fungi</taxon>
        <taxon>Fungi incertae sedis</taxon>
        <taxon>Microsporidia</taxon>
        <taxon>Nosematidae</taxon>
        <taxon>Vairimorpha</taxon>
    </lineage>
</organism>
<dbReference type="AlphaFoldDB" id="T0LDP1"/>
<keyword evidence="2" id="KW-1185">Reference proteome</keyword>
<name>T0LDP1_9MICR</name>
<proteinExistence type="predicted"/>
<dbReference type="VEuPathDB" id="MicrosporidiaDB:NAPIS_ORF00020"/>
<dbReference type="Proteomes" id="UP000053780">
    <property type="component" value="Unassembled WGS sequence"/>
</dbReference>